<sequence>MQHGIAFKLAASRALNAPVLEAGGNTLALDILHPELPEHTDAWLADVGVGQADVPAARGALGALWEAWRDNDLLRVTGVLHAGNTSLSSVQILADDFALPRQPDLAPLTDPAKIHPLEAQAAAGKLFYHKSRDGGNIGCYGYGAGIALATQDVLVAEGGKPANFLDGGGGATEANVQAAMNVVLADPDVDVFFINSFGGLTKMDLIAKGVVANLRQRKADGQAIPPIVARLRGTGEEEAREILAAATDLKDNITYIGDMKTAAAEAVRLANKAQAGRPAAKAAPTPAAAARTPVVFSQDGQYEKTLRNLVVEKGDSVMVLGMGKASQANCAVAKEYGTNIIGAVAPNKGGKEFLGTPTFGSVKEGVAALKPRIASVFVPPQAAADSIIECIEAEIPLIVAYAEGVPTHEQLKVQRALRSQSKSRLVGANCPGVIFPHQRVKLGIQPLRVHSPGSIGIVSRSGTVSYELAGATTALGLGQSAVYGLGGDPFPGTRTWEALQLMLDDPYTKVICLVGEIGGQMEEEAAAVYKAYVAGLAPGAKAKPVVGFVAGAATQQGLMYGHAGAIWWSQDETADAKRQVLADAGMIMAPTLGDIGGLLKREHDKLSA</sequence>
<dbReference type="InterPro" id="IPR005811">
    <property type="entry name" value="SUCC_ACL_C"/>
</dbReference>
<dbReference type="RefSeq" id="XP_069209206.1">
    <property type="nucleotide sequence ID" value="XM_069354564.1"/>
</dbReference>
<dbReference type="InterPro" id="IPR036291">
    <property type="entry name" value="NAD(P)-bd_dom_sf"/>
</dbReference>
<dbReference type="SUPFAM" id="SSF51735">
    <property type="entry name" value="NAD(P)-binding Rossmann-fold domains"/>
    <property type="match status" value="1"/>
</dbReference>
<dbReference type="Pfam" id="PF00549">
    <property type="entry name" value="Ligase_CoA"/>
    <property type="match status" value="2"/>
</dbReference>
<dbReference type="Proteomes" id="UP001565368">
    <property type="component" value="Unassembled WGS sequence"/>
</dbReference>
<dbReference type="InterPro" id="IPR016102">
    <property type="entry name" value="Succinyl-CoA_synth-like"/>
</dbReference>
<proteinExistence type="predicted"/>
<dbReference type="SUPFAM" id="SSF52210">
    <property type="entry name" value="Succinyl-CoA synthetase domains"/>
    <property type="match status" value="2"/>
</dbReference>
<dbReference type="Gene3D" id="3.40.50.261">
    <property type="entry name" value="Succinyl-CoA synthetase domains"/>
    <property type="match status" value="2"/>
</dbReference>
<evidence type="ECO:0000313" key="2">
    <source>
        <dbReference type="EMBL" id="KAL1409262.1"/>
    </source>
</evidence>
<dbReference type="PRINTS" id="PR01798">
    <property type="entry name" value="SCOASYNTHASE"/>
</dbReference>
<accession>A0ABR3Q406</accession>
<protein>
    <recommendedName>
        <fullName evidence="1">CoA-binding domain-containing protein</fullName>
    </recommendedName>
</protein>
<organism evidence="2 3">
    <name type="scientific">Vanrija albida</name>
    <dbReference type="NCBI Taxonomy" id="181172"/>
    <lineage>
        <taxon>Eukaryota</taxon>
        <taxon>Fungi</taxon>
        <taxon>Dikarya</taxon>
        <taxon>Basidiomycota</taxon>
        <taxon>Agaricomycotina</taxon>
        <taxon>Tremellomycetes</taxon>
        <taxon>Trichosporonales</taxon>
        <taxon>Trichosporonaceae</taxon>
        <taxon>Vanrija</taxon>
    </lineage>
</organism>
<dbReference type="PANTHER" id="PTHR11117:SF2">
    <property type="entry name" value="SUCCINATE--COA LIGASE [ADP_GDP-FORMING] SUBUNIT ALPHA, MITOCHONDRIAL"/>
    <property type="match status" value="1"/>
</dbReference>
<name>A0ABR3Q406_9TREE</name>
<evidence type="ECO:0000313" key="3">
    <source>
        <dbReference type="Proteomes" id="UP001565368"/>
    </source>
</evidence>
<dbReference type="Pfam" id="PF02629">
    <property type="entry name" value="CoA_binding"/>
    <property type="match status" value="1"/>
</dbReference>
<reference evidence="2 3" key="1">
    <citation type="submission" date="2023-08" db="EMBL/GenBank/DDBJ databases">
        <title>Annotated Genome Sequence of Vanrija albida AlHP1.</title>
        <authorList>
            <person name="Herzog R."/>
        </authorList>
    </citation>
    <scope>NUCLEOTIDE SEQUENCE [LARGE SCALE GENOMIC DNA]</scope>
    <source>
        <strain evidence="2 3">AlHP1</strain>
    </source>
</reference>
<dbReference type="SMART" id="SM00881">
    <property type="entry name" value="CoA_binding"/>
    <property type="match status" value="1"/>
</dbReference>
<dbReference type="GeneID" id="95987138"/>
<dbReference type="EMBL" id="JBBXJM010000004">
    <property type="protein sequence ID" value="KAL1409262.1"/>
    <property type="molecule type" value="Genomic_DNA"/>
</dbReference>
<dbReference type="InterPro" id="IPR003781">
    <property type="entry name" value="CoA-bd"/>
</dbReference>
<dbReference type="Gene3D" id="3.40.50.720">
    <property type="entry name" value="NAD(P)-binding Rossmann-like Domain"/>
    <property type="match status" value="1"/>
</dbReference>
<dbReference type="PANTHER" id="PTHR11117">
    <property type="entry name" value="SUCCINYL-COA LIGASE SUBUNIT ALPHA"/>
    <property type="match status" value="1"/>
</dbReference>
<evidence type="ECO:0000259" key="1">
    <source>
        <dbReference type="SMART" id="SM00881"/>
    </source>
</evidence>
<feature type="domain" description="CoA-binding" evidence="1">
    <location>
        <begin position="310"/>
        <end position="405"/>
    </location>
</feature>
<gene>
    <name evidence="2" type="ORF">Q8F55_006095</name>
</gene>
<comment type="caution">
    <text evidence="2">The sequence shown here is derived from an EMBL/GenBank/DDBJ whole genome shotgun (WGS) entry which is preliminary data.</text>
</comment>
<keyword evidence="3" id="KW-1185">Reference proteome</keyword>